<sequence>MDTRMPSLYSNKDIFGSDYGRFIAGSCQTFFFEVSLSTSFLITIHRCLSIHFPQRINNIFTRNVMRRKIFVGEVHIQVRMYGNRR</sequence>
<name>A0A915KDT5_ROMCU</name>
<protein>
    <submittedName>
        <fullName evidence="2">Uncharacterized protein</fullName>
    </submittedName>
</protein>
<proteinExistence type="predicted"/>
<dbReference type="SUPFAM" id="SSF81321">
    <property type="entry name" value="Family A G protein-coupled receptor-like"/>
    <property type="match status" value="1"/>
</dbReference>
<dbReference type="WBParaSite" id="nRc.2.0.1.t36535-RA">
    <property type="protein sequence ID" value="nRc.2.0.1.t36535-RA"/>
    <property type="gene ID" value="nRc.2.0.1.g36535"/>
</dbReference>
<evidence type="ECO:0000313" key="2">
    <source>
        <dbReference type="WBParaSite" id="nRc.2.0.1.t36535-RA"/>
    </source>
</evidence>
<evidence type="ECO:0000313" key="1">
    <source>
        <dbReference type="Proteomes" id="UP000887565"/>
    </source>
</evidence>
<accession>A0A915KDT5</accession>
<reference evidence="2" key="1">
    <citation type="submission" date="2022-11" db="UniProtKB">
        <authorList>
            <consortium name="WormBaseParasite"/>
        </authorList>
    </citation>
    <scope>IDENTIFICATION</scope>
</reference>
<dbReference type="Proteomes" id="UP000887565">
    <property type="component" value="Unplaced"/>
</dbReference>
<organism evidence="1 2">
    <name type="scientific">Romanomermis culicivorax</name>
    <name type="common">Nematode worm</name>
    <dbReference type="NCBI Taxonomy" id="13658"/>
    <lineage>
        <taxon>Eukaryota</taxon>
        <taxon>Metazoa</taxon>
        <taxon>Ecdysozoa</taxon>
        <taxon>Nematoda</taxon>
        <taxon>Enoplea</taxon>
        <taxon>Dorylaimia</taxon>
        <taxon>Mermithida</taxon>
        <taxon>Mermithoidea</taxon>
        <taxon>Mermithidae</taxon>
        <taxon>Romanomermis</taxon>
    </lineage>
</organism>
<dbReference type="Gene3D" id="1.20.1070.10">
    <property type="entry name" value="Rhodopsin 7-helix transmembrane proteins"/>
    <property type="match status" value="1"/>
</dbReference>
<keyword evidence="1" id="KW-1185">Reference proteome</keyword>
<dbReference type="AlphaFoldDB" id="A0A915KDT5"/>